<evidence type="ECO:0000313" key="3">
    <source>
        <dbReference type="EMBL" id="RED17465.1"/>
    </source>
</evidence>
<comment type="caution">
    <text evidence="3">The sequence shown here is derived from an EMBL/GenBank/DDBJ whole genome shotgun (WGS) entry which is preliminary data.</text>
</comment>
<dbReference type="AlphaFoldDB" id="A0A3D9FI56"/>
<evidence type="ECO:0000259" key="2">
    <source>
        <dbReference type="Pfam" id="PF00144"/>
    </source>
</evidence>
<dbReference type="EMBL" id="QRDP01000004">
    <property type="protein sequence ID" value="RED17465.1"/>
    <property type="molecule type" value="Genomic_DNA"/>
</dbReference>
<dbReference type="Pfam" id="PF00144">
    <property type="entry name" value="Beta-lactamase"/>
    <property type="match status" value="1"/>
</dbReference>
<dbReference type="InterPro" id="IPR012338">
    <property type="entry name" value="Beta-lactam/transpept-like"/>
</dbReference>
<reference evidence="3 4" key="1">
    <citation type="submission" date="2018-07" db="EMBL/GenBank/DDBJ databases">
        <title>Genomic Encyclopedia of Type Strains, Phase IV (KMG-IV): sequencing the most valuable type-strain genomes for metagenomic binning, comparative biology and taxonomic classification.</title>
        <authorList>
            <person name="Goeker M."/>
        </authorList>
    </citation>
    <scope>NUCLEOTIDE SEQUENCE [LARGE SCALE GENOMIC DNA]</scope>
    <source>
        <strain evidence="3 4">DSM 26725</strain>
    </source>
</reference>
<feature type="domain" description="Beta-lactamase-related" evidence="2">
    <location>
        <begin position="33"/>
        <end position="335"/>
    </location>
</feature>
<feature type="signal peptide" evidence="1">
    <location>
        <begin position="1"/>
        <end position="20"/>
    </location>
</feature>
<feature type="chain" id="PRO_5017809025" evidence="1">
    <location>
        <begin position="21"/>
        <end position="362"/>
    </location>
</feature>
<dbReference type="RefSeq" id="WP_116236734.1">
    <property type="nucleotide sequence ID" value="NZ_QRDP01000004.1"/>
</dbReference>
<dbReference type="InterPro" id="IPR001466">
    <property type="entry name" value="Beta-lactam-related"/>
</dbReference>
<sequence length="362" mass="39541">MIRWIAALLALCGFAAIGYAQSTDAIRIDASRIDNLAEARNFTGVILVSRGDSIVYARAFGEVRPGSGDAHRIDARWRWASITKQLMATVTMQQVEAGRMELDAPISRYWPDFPNAARDVITSRHLLQHLSGLPDPDDTQRLPSGLPAFYGDDWAADASAEGYCAGPSRREAGAEYQYTNCDFIVLGAILERVTGQNIDTLVGDLIPGTQAMYPEGEPTVAGFHYGQAEPAIRFETYGAAGGLNGTIFDLWRFDRALMRGDLLEPETREEMWTGNPAIGYAALGQWVFPAQLAGCETSVRLVERPGAIGGVQGRNYILPELDMTVITFTNRSETEFPLGNIAGDRHFAFALLSAAICPEQTQ</sequence>
<name>A0A3D9FI56_9SPHN</name>
<dbReference type="PANTHER" id="PTHR43283">
    <property type="entry name" value="BETA-LACTAMASE-RELATED"/>
    <property type="match status" value="1"/>
</dbReference>
<dbReference type="SUPFAM" id="SSF56601">
    <property type="entry name" value="beta-lactamase/transpeptidase-like"/>
    <property type="match status" value="1"/>
</dbReference>
<evidence type="ECO:0000256" key="1">
    <source>
        <dbReference type="SAM" id="SignalP"/>
    </source>
</evidence>
<accession>A0A3D9FI56</accession>
<gene>
    <name evidence="3" type="ORF">DFR46_2512</name>
</gene>
<keyword evidence="4" id="KW-1185">Reference proteome</keyword>
<protein>
    <submittedName>
        <fullName evidence="3">CubicO group peptidase (Beta-lactamase class C family)</fullName>
    </submittedName>
</protein>
<dbReference type="OrthoDB" id="113033at2"/>
<organism evidence="3 4">
    <name type="scientific">Parasphingopyxis lamellibrachiae</name>
    <dbReference type="NCBI Taxonomy" id="680125"/>
    <lineage>
        <taxon>Bacteria</taxon>
        <taxon>Pseudomonadati</taxon>
        <taxon>Pseudomonadota</taxon>
        <taxon>Alphaproteobacteria</taxon>
        <taxon>Sphingomonadales</taxon>
        <taxon>Sphingomonadaceae</taxon>
        <taxon>Parasphingopyxis</taxon>
    </lineage>
</organism>
<evidence type="ECO:0000313" key="4">
    <source>
        <dbReference type="Proteomes" id="UP000256310"/>
    </source>
</evidence>
<dbReference type="Gene3D" id="3.40.710.10">
    <property type="entry name" value="DD-peptidase/beta-lactamase superfamily"/>
    <property type="match status" value="1"/>
</dbReference>
<dbReference type="Proteomes" id="UP000256310">
    <property type="component" value="Unassembled WGS sequence"/>
</dbReference>
<proteinExistence type="predicted"/>
<keyword evidence="1" id="KW-0732">Signal</keyword>
<dbReference type="InterPro" id="IPR050789">
    <property type="entry name" value="Diverse_Enzym_Activities"/>
</dbReference>